<keyword evidence="1" id="KW-1133">Transmembrane helix</keyword>
<dbReference type="OrthoDB" id="9816293at2"/>
<dbReference type="PANTHER" id="PTHR35813:SF1">
    <property type="entry name" value="INNER MEMBRANE PROTEIN YBAN"/>
    <property type="match status" value="1"/>
</dbReference>
<sequence length="123" mass="13539">MLPRLFILLLWRLLAVVCVVLGIIGAFLPVMPTVVFLLVAAWAAGKGWPQLEVWLLTHPRHGASIRAWRERGAVPRRAKWAASLMMAASSLALALSPLALGWRIGLPLGMGCVALWLWQRPEA</sequence>
<reference evidence="2 3" key="1">
    <citation type="submission" date="2014-02" db="EMBL/GenBank/DDBJ databases">
        <title>Draft Genome of Hylemonella gracilis isolated from the Niagara River.</title>
        <authorList>
            <person name="Pawlowski D.R."/>
            <person name="Koudelka G.B."/>
        </authorList>
    </citation>
    <scope>NUCLEOTIDE SEQUENCE [LARGE SCALE GENOMIC DNA]</scope>
    <source>
        <strain evidence="2 3">Niagara R</strain>
    </source>
</reference>
<dbReference type="GO" id="GO:0005886">
    <property type="term" value="C:plasma membrane"/>
    <property type="evidence" value="ECO:0007669"/>
    <property type="project" value="TreeGrafter"/>
</dbReference>
<organism evidence="2 3">
    <name type="scientific">Hylemonella gracilis str. Niagara R</name>
    <dbReference type="NCBI Taxonomy" id="1458275"/>
    <lineage>
        <taxon>Bacteria</taxon>
        <taxon>Pseudomonadati</taxon>
        <taxon>Pseudomonadota</taxon>
        <taxon>Betaproteobacteria</taxon>
        <taxon>Burkholderiales</taxon>
        <taxon>Comamonadaceae</taxon>
        <taxon>Hylemonella</taxon>
    </lineage>
</organism>
<keyword evidence="1" id="KW-0472">Membrane</keyword>
<dbReference type="STRING" id="1458275.AZ34_10875"/>
<dbReference type="InterPro" id="IPR007401">
    <property type="entry name" value="DUF454"/>
</dbReference>
<feature type="transmembrane region" description="Helical" evidence="1">
    <location>
        <begin position="7"/>
        <end position="28"/>
    </location>
</feature>
<dbReference type="Proteomes" id="UP000023268">
    <property type="component" value="Unassembled WGS sequence"/>
</dbReference>
<evidence type="ECO:0000256" key="1">
    <source>
        <dbReference type="SAM" id="Phobius"/>
    </source>
</evidence>
<dbReference type="EMBL" id="JEMG01000001">
    <property type="protein sequence ID" value="EYC51523.1"/>
    <property type="molecule type" value="Genomic_DNA"/>
</dbReference>
<dbReference type="PIRSF" id="PIRSF016789">
    <property type="entry name" value="DUF454"/>
    <property type="match status" value="1"/>
</dbReference>
<dbReference type="PANTHER" id="PTHR35813">
    <property type="entry name" value="INNER MEMBRANE PROTEIN YBAN"/>
    <property type="match status" value="1"/>
</dbReference>
<dbReference type="RefSeq" id="WP_035611480.1">
    <property type="nucleotide sequence ID" value="NZ_JEMG01000001.1"/>
</dbReference>
<comment type="caution">
    <text evidence="2">The sequence shown here is derived from an EMBL/GenBank/DDBJ whole genome shotgun (WGS) entry which is preliminary data.</text>
</comment>
<dbReference type="Pfam" id="PF04304">
    <property type="entry name" value="DUF454"/>
    <property type="match status" value="1"/>
</dbReference>
<dbReference type="eggNOG" id="COG2832">
    <property type="taxonomic scope" value="Bacteria"/>
</dbReference>
<evidence type="ECO:0008006" key="4">
    <source>
        <dbReference type="Google" id="ProtNLM"/>
    </source>
</evidence>
<proteinExistence type="predicted"/>
<evidence type="ECO:0000313" key="2">
    <source>
        <dbReference type="EMBL" id="EYC51523.1"/>
    </source>
</evidence>
<name>A0A016XK02_9BURK</name>
<keyword evidence="1" id="KW-0812">Transmembrane</keyword>
<feature type="transmembrane region" description="Helical" evidence="1">
    <location>
        <begin position="101"/>
        <end position="118"/>
    </location>
</feature>
<protein>
    <recommendedName>
        <fullName evidence="4">DUF454 domain-containing protein</fullName>
    </recommendedName>
</protein>
<gene>
    <name evidence="2" type="ORF">AZ34_10875</name>
</gene>
<evidence type="ECO:0000313" key="3">
    <source>
        <dbReference type="Proteomes" id="UP000023268"/>
    </source>
</evidence>
<dbReference type="AlphaFoldDB" id="A0A016XK02"/>
<accession>A0A016XK02</accession>